<organism evidence="1 2">
    <name type="scientific">Streptomyces lunaelactis</name>
    <dbReference type="NCBI Taxonomy" id="1535768"/>
    <lineage>
        <taxon>Bacteria</taxon>
        <taxon>Bacillati</taxon>
        <taxon>Actinomycetota</taxon>
        <taxon>Actinomycetes</taxon>
        <taxon>Kitasatosporales</taxon>
        <taxon>Streptomycetaceae</taxon>
        <taxon>Streptomyces</taxon>
    </lineage>
</organism>
<evidence type="ECO:0000313" key="2">
    <source>
        <dbReference type="Proteomes" id="UP000244201"/>
    </source>
</evidence>
<sequence>MSTTPRHLIHITPLYASRLADAMEAGRSRDFATAVRAADRLMSDMAEDVEVTVPQRLETEQFRADLAYLTGDFLLATRLWTAIARSWTEHTGLHGRSRIAACNAAACWMELQGVQAVGLAPQLLDMLRFVAAPERTAAVRAAVERRLGRVFVSVRVSAV</sequence>
<gene>
    <name evidence="1" type="ORF">SLUN_04640</name>
</gene>
<evidence type="ECO:0000313" key="1">
    <source>
        <dbReference type="EMBL" id="AVZ71590.1"/>
    </source>
</evidence>
<dbReference type="AlphaFoldDB" id="A0A2R4SXH1"/>
<dbReference type="GeneID" id="55654555"/>
<keyword evidence="2" id="KW-1185">Reference proteome</keyword>
<dbReference type="OrthoDB" id="4152781at2"/>
<dbReference type="EMBL" id="CP026304">
    <property type="protein sequence ID" value="AVZ71590.1"/>
    <property type="molecule type" value="Genomic_DNA"/>
</dbReference>
<proteinExistence type="predicted"/>
<dbReference type="KEGG" id="slk:SLUN_04640"/>
<name>A0A2R4SXH1_9ACTN</name>
<dbReference type="RefSeq" id="WP_108147280.1">
    <property type="nucleotide sequence ID" value="NZ_CP026304.1"/>
</dbReference>
<dbReference type="Proteomes" id="UP000244201">
    <property type="component" value="Chromosome"/>
</dbReference>
<accession>A0A2R4SXH1</accession>
<reference evidence="1 2" key="1">
    <citation type="submission" date="2018-01" db="EMBL/GenBank/DDBJ databases">
        <title>Complete genome sequence of Streptomyces lunaelactis MM109T, a Ferroverdin A producer isolated from cave moonmilk deposits.</title>
        <authorList>
            <person name="Naome A."/>
            <person name="Martinet L."/>
            <person name="Maciejewska M."/>
            <person name="Anderssen S."/>
            <person name="Adam D."/>
            <person name="Tenconi E."/>
            <person name="Deflandre B."/>
            <person name="Arguelles-Arias A."/>
            <person name="Calusinska M."/>
            <person name="Copieters W."/>
            <person name="Karim L."/>
            <person name="Hanikenne M."/>
            <person name="Baurain D."/>
            <person name="van Wezel G."/>
            <person name="Smargiasso N."/>
            <person name="de Pauw E."/>
            <person name="Delfosse P."/>
            <person name="Rigali S."/>
        </authorList>
    </citation>
    <scope>NUCLEOTIDE SEQUENCE [LARGE SCALE GENOMIC DNA]</scope>
    <source>
        <strain evidence="1 2">MM109</strain>
    </source>
</reference>
<protein>
    <submittedName>
        <fullName evidence="1">Uncharacterized protein</fullName>
    </submittedName>
</protein>